<keyword evidence="1" id="KW-0449">Lipoprotein</keyword>
<gene>
    <name evidence="1" type="ORF">J2045_003502</name>
</gene>
<dbReference type="PIRSF" id="PIRSF033535">
    <property type="entry name" value="UCP033535_plp"/>
    <property type="match status" value="1"/>
</dbReference>
<accession>A0ABU0GBX8</accession>
<organism evidence="1 2">
    <name type="scientific">Peteryoungia aggregata LMG 23059</name>
    <dbReference type="NCBI Taxonomy" id="1368425"/>
    <lineage>
        <taxon>Bacteria</taxon>
        <taxon>Pseudomonadati</taxon>
        <taxon>Pseudomonadota</taxon>
        <taxon>Alphaproteobacteria</taxon>
        <taxon>Hyphomicrobiales</taxon>
        <taxon>Rhizobiaceae</taxon>
        <taxon>Peteryoungia</taxon>
    </lineage>
</organism>
<dbReference type="InterPro" id="IPR014582">
    <property type="entry name" value="UCP033535_lipo"/>
</dbReference>
<dbReference type="EMBL" id="JAUSUW010000010">
    <property type="protein sequence ID" value="MDQ0422454.1"/>
    <property type="molecule type" value="Genomic_DNA"/>
</dbReference>
<name>A0ABU0GBX8_9HYPH</name>
<proteinExistence type="predicted"/>
<dbReference type="InterPro" id="IPR036215">
    <property type="entry name" value="TM0957-like_sf"/>
</dbReference>
<dbReference type="Proteomes" id="UP001238496">
    <property type="component" value="Unassembled WGS sequence"/>
</dbReference>
<protein>
    <submittedName>
        <fullName evidence="1">Lipoprotein</fullName>
    </submittedName>
</protein>
<dbReference type="Pfam" id="PF10054">
    <property type="entry name" value="DUF2291"/>
    <property type="match status" value="1"/>
</dbReference>
<evidence type="ECO:0000313" key="1">
    <source>
        <dbReference type="EMBL" id="MDQ0422454.1"/>
    </source>
</evidence>
<evidence type="ECO:0000313" key="2">
    <source>
        <dbReference type="Proteomes" id="UP001238496"/>
    </source>
</evidence>
<keyword evidence="2" id="KW-1185">Reference proteome</keyword>
<reference evidence="1 2" key="1">
    <citation type="submission" date="2023-07" db="EMBL/GenBank/DDBJ databases">
        <title>Genomic Encyclopedia of Type Strains, Phase IV (KMG-IV): sequencing the most valuable type-strain genomes for metagenomic binning, comparative biology and taxonomic classification.</title>
        <authorList>
            <person name="Goeker M."/>
        </authorList>
    </citation>
    <scope>NUCLEOTIDE SEQUENCE [LARGE SCALE GENOMIC DNA]</scope>
    <source>
        <strain evidence="1 2">DSM 1111</strain>
    </source>
</reference>
<dbReference type="SUPFAM" id="SSF141318">
    <property type="entry name" value="TM0957-like"/>
    <property type="match status" value="1"/>
</dbReference>
<dbReference type="RefSeq" id="WP_307375005.1">
    <property type="nucleotide sequence ID" value="NZ_JAUSUW010000010.1"/>
</dbReference>
<comment type="caution">
    <text evidence="1">The sequence shown here is derived from an EMBL/GenBank/DDBJ whole genome shotgun (WGS) entry which is preliminary data.</text>
</comment>
<sequence length="211" mass="22480">MLQMRAAAVFAALCVVMPGCKFVKTAEQEAQVAANAFDPDRMVAEAWDSKVLPYLQKRAGTFEAVTAMIASDPEAAAQTFGHKEKGGTAPWTYVATVKGVIVTAETKSRAAYVDVDINADGQSDLRLAIGPAIRGTALRDSLGFVSFNEFKNQIDWAQYGKSFNTYVNATVLEKLPRDGLVGKSVDALGAFPQPATGELPQFVPAMITVGG</sequence>